<accession>A0ABQ5CA99</accession>
<dbReference type="InterPro" id="IPR001878">
    <property type="entry name" value="Znf_CCHC"/>
</dbReference>
<comment type="caution">
    <text evidence="6">The sequence shown here is derived from an EMBL/GenBank/DDBJ whole genome shotgun (WGS) entry which is preliminary data.</text>
</comment>
<dbReference type="Gene3D" id="3.30.420.10">
    <property type="entry name" value="Ribonuclease H-like superfamily/Ribonuclease H"/>
    <property type="match status" value="1"/>
</dbReference>
<keyword evidence="7" id="KW-1185">Reference proteome</keyword>
<proteinExistence type="predicted"/>
<dbReference type="SMART" id="SM00343">
    <property type="entry name" value="ZnF_C2HC"/>
    <property type="match status" value="1"/>
</dbReference>
<dbReference type="SUPFAM" id="SSF57756">
    <property type="entry name" value="Retrovirus zinc finger-like domains"/>
    <property type="match status" value="1"/>
</dbReference>
<evidence type="ECO:0000259" key="5">
    <source>
        <dbReference type="PROSITE" id="PS50994"/>
    </source>
</evidence>
<dbReference type="Gene3D" id="4.10.60.10">
    <property type="entry name" value="Zinc finger, CCHC-type"/>
    <property type="match status" value="1"/>
</dbReference>
<dbReference type="InterPro" id="IPR036397">
    <property type="entry name" value="RNaseH_sf"/>
</dbReference>
<dbReference type="CDD" id="cd09272">
    <property type="entry name" value="RNase_HI_RT_Ty1"/>
    <property type="match status" value="1"/>
</dbReference>
<dbReference type="InterPro" id="IPR012337">
    <property type="entry name" value="RNaseH-like_sf"/>
</dbReference>
<keyword evidence="3" id="KW-0862">Zinc</keyword>
<dbReference type="SUPFAM" id="SSF53098">
    <property type="entry name" value="Ribonuclease H-like"/>
    <property type="match status" value="1"/>
</dbReference>
<evidence type="ECO:0000313" key="6">
    <source>
        <dbReference type="EMBL" id="GJT23467.1"/>
    </source>
</evidence>
<gene>
    <name evidence="6" type="ORF">Tco_0893404</name>
</gene>
<organism evidence="6 7">
    <name type="scientific">Tanacetum coccineum</name>
    <dbReference type="NCBI Taxonomy" id="301880"/>
    <lineage>
        <taxon>Eukaryota</taxon>
        <taxon>Viridiplantae</taxon>
        <taxon>Streptophyta</taxon>
        <taxon>Embryophyta</taxon>
        <taxon>Tracheophyta</taxon>
        <taxon>Spermatophyta</taxon>
        <taxon>Magnoliopsida</taxon>
        <taxon>eudicotyledons</taxon>
        <taxon>Gunneridae</taxon>
        <taxon>Pentapetalae</taxon>
        <taxon>asterids</taxon>
        <taxon>campanulids</taxon>
        <taxon>Asterales</taxon>
        <taxon>Asteraceae</taxon>
        <taxon>Asteroideae</taxon>
        <taxon>Anthemideae</taxon>
        <taxon>Anthemidinae</taxon>
        <taxon>Tanacetum</taxon>
    </lineage>
</organism>
<dbReference type="PROSITE" id="PS50994">
    <property type="entry name" value="INTEGRASE"/>
    <property type="match status" value="1"/>
</dbReference>
<dbReference type="Proteomes" id="UP001151760">
    <property type="component" value="Unassembled WGS sequence"/>
</dbReference>
<dbReference type="Pfam" id="PF00098">
    <property type="entry name" value="zf-CCHC"/>
    <property type="match status" value="1"/>
</dbReference>
<dbReference type="EMBL" id="BQNB010014057">
    <property type="protein sequence ID" value="GJT23467.1"/>
    <property type="molecule type" value="Genomic_DNA"/>
</dbReference>
<evidence type="ECO:0000259" key="4">
    <source>
        <dbReference type="PROSITE" id="PS50158"/>
    </source>
</evidence>
<keyword evidence="3" id="KW-0863">Zinc-finger</keyword>
<feature type="domain" description="Integrase catalytic" evidence="5">
    <location>
        <begin position="229"/>
        <end position="397"/>
    </location>
</feature>
<keyword evidence="1" id="KW-0479">Metal-binding</keyword>
<evidence type="ECO:0000256" key="2">
    <source>
        <dbReference type="ARBA" id="ARBA00022801"/>
    </source>
</evidence>
<sequence length="771" mass="86986">MKGYVEQLERLGYVLPQDLSVGLILNGLTSDFAGFVRNYNMHNIGKTIGERHVLLIEYEKGLPKKAATPQVMAIQSGRIQKSEGKLIHLEQPMTHLPYHVASQAARDAYEALNDAQNEVACLMLGRGWSVSKLLSLEDEKLTGHFGTPRLCDAKRTWCIPKKAETPVVLAIREGKIHKDKKKLQGVKGKAKGKNKLAYAPKTKIPPPLKRDNPAKDSICHHCKEVGHWRKNCPSYHAELKKRKNASEASTSESMKLKHRALSLYMGNGMRIAVEAIRSFDLILPSGLILNEVEYQLSKKIKAIRSDRGGEYLSHEFVNHMKSFGIVSQLTPPYTLQHHGVSERRNQTLLDMVRSMMNLTTLPKSFWGYALETAARILNMVSTKNVDRMPYKIWHGKVPKWSYLRVWGCYPKETMEASGSYGLLKMSGSDKGLEIIQEEDTQPSENTSKEHNEAAPIKYELGDLDEPPKYKAALVDPEFDKWLEAMNTEMQSMKDNQVWYLVDLPSNGQTVRCKWLFKKKIDMDGNVHTFKAHMVAKGYTQTYGVDYGETFSSIAYLRAIRILLAIAASWNKRFDEEINKIGFTQNPDEPCVYLKASGSNVAFLVLYVDDILLLGNSVTMLKEVKSWLSKNPGEIHWIAIKTILKYLRNTKDMVPVYGVKPKDELKVTCYADASFQTDKDDTKSQTGYVFVLNGGAVDWKSAKQITTAMYSIEAKYIATAEASMEAVWMKKFIDGLGGVMPSNKRPMEMLCDNESALAIASYLKILKGAKHF</sequence>
<reference evidence="6" key="1">
    <citation type="journal article" date="2022" name="Int. J. Mol. Sci.">
        <title>Draft Genome of Tanacetum Coccineum: Genomic Comparison of Closely Related Tanacetum-Family Plants.</title>
        <authorList>
            <person name="Yamashiro T."/>
            <person name="Shiraishi A."/>
            <person name="Nakayama K."/>
            <person name="Satake H."/>
        </authorList>
    </citation>
    <scope>NUCLEOTIDE SEQUENCE</scope>
</reference>
<dbReference type="InterPro" id="IPR013103">
    <property type="entry name" value="RVT_2"/>
</dbReference>
<dbReference type="InterPro" id="IPR036875">
    <property type="entry name" value="Znf_CCHC_sf"/>
</dbReference>
<evidence type="ECO:0000256" key="1">
    <source>
        <dbReference type="ARBA" id="ARBA00022723"/>
    </source>
</evidence>
<dbReference type="Pfam" id="PF07727">
    <property type="entry name" value="RVT_2"/>
    <property type="match status" value="2"/>
</dbReference>
<feature type="domain" description="CCHC-type" evidence="4">
    <location>
        <begin position="219"/>
        <end position="234"/>
    </location>
</feature>
<dbReference type="InterPro" id="IPR039537">
    <property type="entry name" value="Retrotran_Ty1/copia-like"/>
</dbReference>
<evidence type="ECO:0000313" key="7">
    <source>
        <dbReference type="Proteomes" id="UP001151760"/>
    </source>
</evidence>
<protein>
    <submittedName>
        <fullName evidence="6">Retrotransposon protein, putative, ty1-copia subclass</fullName>
    </submittedName>
</protein>
<keyword evidence="2" id="KW-0378">Hydrolase</keyword>
<name>A0ABQ5CA99_9ASTR</name>
<reference evidence="6" key="2">
    <citation type="submission" date="2022-01" db="EMBL/GenBank/DDBJ databases">
        <authorList>
            <person name="Yamashiro T."/>
            <person name="Shiraishi A."/>
            <person name="Satake H."/>
            <person name="Nakayama K."/>
        </authorList>
    </citation>
    <scope>NUCLEOTIDE SEQUENCE</scope>
</reference>
<evidence type="ECO:0000256" key="3">
    <source>
        <dbReference type="PROSITE-ProRule" id="PRU00047"/>
    </source>
</evidence>
<dbReference type="PROSITE" id="PS50158">
    <property type="entry name" value="ZF_CCHC"/>
    <property type="match status" value="1"/>
</dbReference>
<dbReference type="InterPro" id="IPR001584">
    <property type="entry name" value="Integrase_cat-core"/>
</dbReference>
<dbReference type="PANTHER" id="PTHR42648:SF27">
    <property type="entry name" value="RNA-DIRECTED DNA POLYMERASE"/>
    <property type="match status" value="1"/>
</dbReference>
<dbReference type="PANTHER" id="PTHR42648">
    <property type="entry name" value="TRANSPOSASE, PUTATIVE-RELATED"/>
    <property type="match status" value="1"/>
</dbReference>
<dbReference type="SUPFAM" id="SSF56672">
    <property type="entry name" value="DNA/RNA polymerases"/>
    <property type="match status" value="1"/>
</dbReference>
<dbReference type="InterPro" id="IPR043502">
    <property type="entry name" value="DNA/RNA_pol_sf"/>
</dbReference>